<dbReference type="WBParaSite" id="nRc.2.0.1.t48127-RA">
    <property type="protein sequence ID" value="nRc.2.0.1.t48127-RA"/>
    <property type="gene ID" value="nRc.2.0.1.g48127"/>
</dbReference>
<sequence length="100" mass="11660">MIPNKTGKVFDRNEFNGRGHFTQKIIVDINEITPLNFWRKGFSNIGNSMDAVTLHEKSFRGTYIAGTIWCRIKKRFPYVMVVHLCPKLDKNVLRKSYVPD</sequence>
<name>A0A915LBA5_ROMCU</name>
<keyword evidence="1" id="KW-1185">Reference proteome</keyword>
<dbReference type="Proteomes" id="UP000887565">
    <property type="component" value="Unplaced"/>
</dbReference>
<protein>
    <submittedName>
        <fullName evidence="2">LAGLIDADG homing endonuclease</fullName>
    </submittedName>
</protein>
<evidence type="ECO:0000313" key="1">
    <source>
        <dbReference type="Proteomes" id="UP000887565"/>
    </source>
</evidence>
<proteinExistence type="predicted"/>
<reference evidence="2" key="1">
    <citation type="submission" date="2022-11" db="UniProtKB">
        <authorList>
            <consortium name="WormBaseParasite"/>
        </authorList>
    </citation>
    <scope>IDENTIFICATION</scope>
</reference>
<dbReference type="AlphaFoldDB" id="A0A915LBA5"/>
<accession>A0A915LBA5</accession>
<evidence type="ECO:0000313" key="2">
    <source>
        <dbReference type="WBParaSite" id="nRc.2.0.1.t48127-RA"/>
    </source>
</evidence>
<organism evidence="1 2">
    <name type="scientific">Romanomermis culicivorax</name>
    <name type="common">Nematode worm</name>
    <dbReference type="NCBI Taxonomy" id="13658"/>
    <lineage>
        <taxon>Eukaryota</taxon>
        <taxon>Metazoa</taxon>
        <taxon>Ecdysozoa</taxon>
        <taxon>Nematoda</taxon>
        <taxon>Enoplea</taxon>
        <taxon>Dorylaimia</taxon>
        <taxon>Mermithida</taxon>
        <taxon>Mermithoidea</taxon>
        <taxon>Mermithidae</taxon>
        <taxon>Romanomermis</taxon>
    </lineage>
</organism>